<dbReference type="PANTHER" id="PTHR16305">
    <property type="entry name" value="TESTICULAR SOLUBLE ADENYLYL CYCLASE"/>
    <property type="match status" value="1"/>
</dbReference>
<evidence type="ECO:0000313" key="4">
    <source>
        <dbReference type="EMBL" id="MDI3403388.1"/>
    </source>
</evidence>
<dbReference type="PRINTS" id="PR00038">
    <property type="entry name" value="HTHLUXR"/>
</dbReference>
<dbReference type="RefSeq" id="WP_282541328.1">
    <property type="nucleotide sequence ID" value="NZ_JASCIQ010000004.1"/>
</dbReference>
<evidence type="ECO:0000313" key="5">
    <source>
        <dbReference type="Proteomes" id="UP001223978"/>
    </source>
</evidence>
<dbReference type="Gene3D" id="3.40.50.300">
    <property type="entry name" value="P-loop containing nucleotide triphosphate hydrolases"/>
    <property type="match status" value="1"/>
</dbReference>
<dbReference type="InterPro" id="IPR027417">
    <property type="entry name" value="P-loop_NTPase"/>
</dbReference>
<organism evidence="4 5">
    <name type="scientific">Streptomyces cavernicola</name>
    <dbReference type="NCBI Taxonomy" id="3043613"/>
    <lineage>
        <taxon>Bacteria</taxon>
        <taxon>Bacillati</taxon>
        <taxon>Actinomycetota</taxon>
        <taxon>Actinomycetes</taxon>
        <taxon>Kitasatosporales</taxon>
        <taxon>Streptomycetaceae</taxon>
        <taxon>Streptomyces</taxon>
    </lineage>
</organism>
<dbReference type="EMBL" id="JASCIQ010000004">
    <property type="protein sequence ID" value="MDI3403388.1"/>
    <property type="molecule type" value="Genomic_DNA"/>
</dbReference>
<dbReference type="InterPro" id="IPR000792">
    <property type="entry name" value="Tscrpt_reg_LuxR_C"/>
</dbReference>
<dbReference type="Gene3D" id="1.25.40.10">
    <property type="entry name" value="Tetratricopeptide repeat domain"/>
    <property type="match status" value="2"/>
</dbReference>
<dbReference type="CDD" id="cd06170">
    <property type="entry name" value="LuxR_C_like"/>
    <property type="match status" value="1"/>
</dbReference>
<protein>
    <submittedName>
        <fullName evidence="4">AAA family ATPase</fullName>
    </submittedName>
</protein>
<dbReference type="Pfam" id="PF00196">
    <property type="entry name" value="GerE"/>
    <property type="match status" value="1"/>
</dbReference>
<keyword evidence="2" id="KW-0067">ATP-binding</keyword>
<keyword evidence="5" id="KW-1185">Reference proteome</keyword>
<reference evidence="4 5" key="1">
    <citation type="submission" date="2023-05" db="EMBL/GenBank/DDBJ databases">
        <title>Draft genome sequence of Streptomyces sp. B-S-A6 isolated from a cave soil in Thailand.</title>
        <authorList>
            <person name="Chamroensaksri N."/>
            <person name="Muangham S."/>
        </authorList>
    </citation>
    <scope>NUCLEOTIDE SEQUENCE [LARGE SCALE GENOMIC DNA]</scope>
    <source>
        <strain evidence="4 5">B-S-A6</strain>
    </source>
</reference>
<dbReference type="InterPro" id="IPR036388">
    <property type="entry name" value="WH-like_DNA-bd_sf"/>
</dbReference>
<evidence type="ECO:0000256" key="1">
    <source>
        <dbReference type="ARBA" id="ARBA00022741"/>
    </source>
</evidence>
<dbReference type="Proteomes" id="UP001223978">
    <property type="component" value="Unassembled WGS sequence"/>
</dbReference>
<dbReference type="Gene3D" id="1.10.10.10">
    <property type="entry name" value="Winged helix-like DNA-binding domain superfamily/Winged helix DNA-binding domain"/>
    <property type="match status" value="1"/>
</dbReference>
<dbReference type="PROSITE" id="PS50043">
    <property type="entry name" value="HTH_LUXR_2"/>
    <property type="match status" value="1"/>
</dbReference>
<accession>A0ABT6S7H8</accession>
<gene>
    <name evidence="4" type="ORF">QIS96_06055</name>
</gene>
<dbReference type="SUPFAM" id="SSF48452">
    <property type="entry name" value="TPR-like"/>
    <property type="match status" value="1"/>
</dbReference>
<feature type="domain" description="HTH luxR-type" evidence="3">
    <location>
        <begin position="863"/>
        <end position="928"/>
    </location>
</feature>
<dbReference type="SMART" id="SM00421">
    <property type="entry name" value="HTH_LUXR"/>
    <property type="match status" value="1"/>
</dbReference>
<dbReference type="PANTHER" id="PTHR16305:SF35">
    <property type="entry name" value="TRANSCRIPTIONAL ACTIVATOR DOMAIN"/>
    <property type="match status" value="1"/>
</dbReference>
<dbReference type="InterPro" id="IPR041664">
    <property type="entry name" value="AAA_16"/>
</dbReference>
<evidence type="ECO:0000256" key="2">
    <source>
        <dbReference type="ARBA" id="ARBA00022840"/>
    </source>
</evidence>
<dbReference type="InterPro" id="IPR011990">
    <property type="entry name" value="TPR-like_helical_dom_sf"/>
</dbReference>
<dbReference type="InterPro" id="IPR016032">
    <property type="entry name" value="Sig_transdc_resp-reg_C-effctor"/>
</dbReference>
<dbReference type="SUPFAM" id="SSF52540">
    <property type="entry name" value="P-loop containing nucleoside triphosphate hydrolases"/>
    <property type="match status" value="1"/>
</dbReference>
<dbReference type="Pfam" id="PF13191">
    <property type="entry name" value="AAA_16"/>
    <property type="match status" value="1"/>
</dbReference>
<keyword evidence="1" id="KW-0547">Nucleotide-binding</keyword>
<evidence type="ECO:0000259" key="3">
    <source>
        <dbReference type="PROSITE" id="PS50043"/>
    </source>
</evidence>
<name>A0ABT6S7H8_9ACTN</name>
<comment type="caution">
    <text evidence="4">The sequence shown here is derived from an EMBL/GenBank/DDBJ whole genome shotgun (WGS) entry which is preliminary data.</text>
</comment>
<dbReference type="SUPFAM" id="SSF46894">
    <property type="entry name" value="C-terminal effector domain of the bipartite response regulators"/>
    <property type="match status" value="1"/>
</dbReference>
<proteinExistence type="predicted"/>
<sequence>MNNGPELQRTLIGRVGEVAALTRLTGSARAGHPCLALVEGPAGIGKTTLVDQVLEAQRGRAEEPVPHVLRVTGVAWESDLPLGVADQLVRAHGDGIPMPDPAAPDAVLRTSRILHQQWTSVQKTEPLVVIVDDAHWADAESLRAARSTMRRMSNERVLLLLVARDEPYELYDARRGQEELPLSALRTLEFLDGCKDVAVRLGPLTAEDVRTLAREVHGLTLDLAAARHLCRHTLGNPRHLTQLLRELPRDTWHDWRPELPAPGRYAAAVRHRLARCQESTRRLVEACSVLGDDAALSEATELAGLGDALPAVDEARAAGLLTPTIDPGRTQLAFTHPLVRAAVLTGLTLTHRAELHQRAAECTTDRGRQLGYRVAATSTADDALADELDAYAAECGSAGEWSAVADALVRAGRLSTSRAVREDRLLRAVDAMTGAGDVPQATAFAAELESFPAGILRDVVLGYLAIVRGRPAEAESFLAQAWERCDPARHADLMARICQRRVLHALGRFDGHDVVTWARRAIDLADPDDPSAVESEAVLGLGLAMAGRPEQALAAYESAAAKLPSGAQPQRFQLGRGWVDLALDAPEAARRRLEAAVPTGYRMGSTRISLWAQAWLARTQFALGAWPEALETVQRAAVRLVDVRIELSRPLVHWTGAQIHALRGDWEAAERHVGEALAAPHHYEVMLIPSCLARAQVAEARGDYERVVEALSPVVHFPQRLSVDEPGFWPWPDVYANALVMTGRLDEADAFLAPHEELAARRTRRAAMARLGVARGRLTAARGDIDPAREVFEQALAHLEHLPLPYDRARVNFAYGQTLRRAGKRREADTVLKNARDAYAALRARAYVERCDRELKAGGLRTARPGMARLTPQEQAVARLVSAGATNQQAALELFISVKTVQYHLTHVYSKLGIRSRSELAARFRELPTEPDR</sequence>